<evidence type="ECO:0000313" key="2">
    <source>
        <dbReference type="EMBL" id="MCE8004702.1"/>
    </source>
</evidence>
<keyword evidence="3" id="KW-1185">Reference proteome</keyword>
<dbReference type="Pfam" id="PF13503">
    <property type="entry name" value="DUF4123"/>
    <property type="match status" value="1"/>
</dbReference>
<organism evidence="2 3">
    <name type="scientific">Billgrantia ethanolica</name>
    <dbReference type="NCBI Taxonomy" id="2733486"/>
    <lineage>
        <taxon>Bacteria</taxon>
        <taxon>Pseudomonadati</taxon>
        <taxon>Pseudomonadota</taxon>
        <taxon>Gammaproteobacteria</taxon>
        <taxon>Oceanospirillales</taxon>
        <taxon>Halomonadaceae</taxon>
        <taxon>Billgrantia</taxon>
    </lineage>
</organism>
<accession>A0ABS9A834</accession>
<evidence type="ECO:0000259" key="1">
    <source>
        <dbReference type="Pfam" id="PF13503"/>
    </source>
</evidence>
<name>A0ABS9A834_9GAMM</name>
<reference evidence="2 3" key="1">
    <citation type="journal article" date="2021" name="Front. Microbiol.">
        <title>Aerobic Denitrification and Heterotrophic Sulfur Oxidation in the Genus Halomonas Revealed by Six Novel Species Characterizations and Genome-Based Analysis.</title>
        <authorList>
            <person name="Wang L."/>
            <person name="Shao Z."/>
        </authorList>
    </citation>
    <scope>NUCLEOTIDE SEQUENCE [LARGE SCALE GENOMIC DNA]</scope>
    <source>
        <strain evidence="2 3">MCCC 1A11081</strain>
    </source>
</reference>
<dbReference type="Proteomes" id="UP001320168">
    <property type="component" value="Unassembled WGS sequence"/>
</dbReference>
<dbReference type="InterPro" id="IPR025391">
    <property type="entry name" value="DUF4123"/>
</dbReference>
<feature type="domain" description="DUF4123" evidence="1">
    <location>
        <begin position="17"/>
        <end position="129"/>
    </location>
</feature>
<sequence length="319" mass="36118">MVREAAEMDDSREATHALVDGVRYSRAFERLYGRDDVADIEPLYLTTRWASLAEQGPILVRLQGSGLHDEVLRETQGEWTRALTWLHSDASSAELAEHLRQFVTFEAAGQEKLLRFADPLVTRHWLASYGNAVPADVMGPIRTWWVAEWSPNWAATSVLTWCAFQPDASSPLGEHDERSQLHVMGAPQLAALEVVTRWQFKERLAEYFLANASQAWQALPPESRGAWMDTRIDDALAWGASTERQIAIWLDLSLHWGENFMSASDGPYLHWIACTAQSERLSRQERLYALDAWSRTPEAVALLSKASIRTNTMKEVSHD</sequence>
<dbReference type="RefSeq" id="WP_234271270.1">
    <property type="nucleotide sequence ID" value="NZ_JABFTX010000004.1"/>
</dbReference>
<dbReference type="EMBL" id="JABFTX010000004">
    <property type="protein sequence ID" value="MCE8004702.1"/>
    <property type="molecule type" value="Genomic_DNA"/>
</dbReference>
<gene>
    <name evidence="2" type="ORF">HOP53_17875</name>
</gene>
<proteinExistence type="predicted"/>
<protein>
    <submittedName>
        <fullName evidence="2">DUF4123 domain-containing protein</fullName>
    </submittedName>
</protein>
<comment type="caution">
    <text evidence="2">The sequence shown here is derived from an EMBL/GenBank/DDBJ whole genome shotgun (WGS) entry which is preliminary data.</text>
</comment>
<evidence type="ECO:0000313" key="3">
    <source>
        <dbReference type="Proteomes" id="UP001320168"/>
    </source>
</evidence>